<evidence type="ECO:0000313" key="3">
    <source>
        <dbReference type="Proteomes" id="UP001056035"/>
    </source>
</evidence>
<evidence type="ECO:0008006" key="4">
    <source>
        <dbReference type="Google" id="ProtNLM"/>
    </source>
</evidence>
<proteinExistence type="predicted"/>
<feature type="compositionally biased region" description="Low complexity" evidence="1">
    <location>
        <begin position="58"/>
        <end position="67"/>
    </location>
</feature>
<sequence>MSAPSRSLKRWWLITTFGSTGLCAVAVLGAVMAVTGAALTCTGGPSTETSPGAGGGPQPTATATAQIPPSRLALYRAAGERFDIDWTFLASIGAQECDHRTCAGDNGSGCAGPMQIAMRRGSPCSPGNTPTEFERYGYDGNHDGRLDVNNPADAIFTAARLLREDKKAPKTGGSYTAYRQAACAYYGACADASASYADEVMTRAVAYGFGGPGTPPTTAAPAAVEQTGGCGGGPAMAGTPDGTGGLGPVHKTTAPRELKSLPGSVTGGAVMRCDARIVPDVVWLARRFHVQVTACQSIHSQAGEHPLGAATDLVPEPGYTWPETTGALAHAIGWKSTCAASGVTPDCARPPFHFVGYNGYPGHGDPGHCSPCGGGPHLHLSWLTSASPGQAQNAPRSSYFAAAWIDTFTPTQGATT</sequence>
<dbReference type="SUPFAM" id="SSF53955">
    <property type="entry name" value="Lysozyme-like"/>
    <property type="match status" value="1"/>
</dbReference>
<evidence type="ECO:0000313" key="2">
    <source>
        <dbReference type="EMBL" id="UTI63926.1"/>
    </source>
</evidence>
<dbReference type="EMBL" id="CP098502">
    <property type="protein sequence ID" value="UTI63926.1"/>
    <property type="molecule type" value="Genomic_DNA"/>
</dbReference>
<dbReference type="InterPro" id="IPR023346">
    <property type="entry name" value="Lysozyme-like_dom_sf"/>
</dbReference>
<evidence type="ECO:0000256" key="1">
    <source>
        <dbReference type="SAM" id="MobiDB-lite"/>
    </source>
</evidence>
<reference evidence="2 3" key="1">
    <citation type="submission" date="2022-06" db="EMBL/GenBank/DDBJ databases">
        <title>Paraconexibacter antarcticus.</title>
        <authorList>
            <person name="Kim C.S."/>
        </authorList>
    </citation>
    <scope>NUCLEOTIDE SEQUENCE [LARGE SCALE GENOMIC DNA]</scope>
    <source>
        <strain evidence="2 3">02-257</strain>
    </source>
</reference>
<dbReference type="Gene3D" id="1.10.530.10">
    <property type="match status" value="1"/>
</dbReference>
<feature type="compositionally biased region" description="Gly residues" evidence="1">
    <location>
        <begin position="228"/>
        <end position="247"/>
    </location>
</feature>
<accession>A0ABY5DQH4</accession>
<organism evidence="2 3">
    <name type="scientific">Paraconexibacter antarcticus</name>
    <dbReference type="NCBI Taxonomy" id="2949664"/>
    <lineage>
        <taxon>Bacteria</taxon>
        <taxon>Bacillati</taxon>
        <taxon>Actinomycetota</taxon>
        <taxon>Thermoleophilia</taxon>
        <taxon>Solirubrobacterales</taxon>
        <taxon>Paraconexibacteraceae</taxon>
        <taxon>Paraconexibacter</taxon>
    </lineage>
</organism>
<feature type="region of interest" description="Disordered" evidence="1">
    <location>
        <begin position="217"/>
        <end position="258"/>
    </location>
</feature>
<dbReference type="RefSeq" id="WP_254570642.1">
    <property type="nucleotide sequence ID" value="NZ_CP098502.1"/>
</dbReference>
<protein>
    <recommendedName>
        <fullName evidence="4">Transglycosylase SLT domain-containing protein</fullName>
    </recommendedName>
</protein>
<dbReference type="Proteomes" id="UP001056035">
    <property type="component" value="Chromosome"/>
</dbReference>
<name>A0ABY5DQH4_9ACTN</name>
<gene>
    <name evidence="2" type="ORF">NBH00_21605</name>
</gene>
<keyword evidence="3" id="KW-1185">Reference proteome</keyword>
<feature type="region of interest" description="Disordered" evidence="1">
    <location>
        <begin position="45"/>
        <end position="67"/>
    </location>
</feature>